<comment type="caution">
    <text evidence="2">The sequence shown here is derived from an EMBL/GenBank/DDBJ whole genome shotgun (WGS) entry which is preliminary data.</text>
</comment>
<keyword evidence="3" id="KW-1185">Reference proteome</keyword>
<evidence type="ECO:0000313" key="2">
    <source>
        <dbReference type="EMBL" id="RLL64674.1"/>
    </source>
</evidence>
<reference evidence="2 3" key="1">
    <citation type="submission" date="2018-10" db="EMBL/GenBank/DDBJ databases">
        <title>Rhodobacter sp . BO-81.</title>
        <authorList>
            <person name="Im W.T."/>
        </authorList>
    </citation>
    <scope>NUCLEOTIDE SEQUENCE [LARGE SCALE GENOMIC DNA]</scope>
    <source>
        <strain evidence="2 3">BO-81</strain>
    </source>
</reference>
<evidence type="ECO:0000313" key="3">
    <source>
        <dbReference type="Proteomes" id="UP000279673"/>
    </source>
</evidence>
<evidence type="ECO:0000256" key="1">
    <source>
        <dbReference type="SAM" id="SignalP"/>
    </source>
</evidence>
<organism evidence="2 3">
    <name type="scientific">Paenirhodobacter hankyongi</name>
    <dbReference type="NCBI Taxonomy" id="2294033"/>
    <lineage>
        <taxon>Bacteria</taxon>
        <taxon>Pseudomonadati</taxon>
        <taxon>Pseudomonadota</taxon>
        <taxon>Alphaproteobacteria</taxon>
        <taxon>Rhodobacterales</taxon>
        <taxon>Rhodobacter group</taxon>
        <taxon>Paenirhodobacter</taxon>
    </lineage>
</organism>
<evidence type="ECO:0008006" key="4">
    <source>
        <dbReference type="Google" id="ProtNLM"/>
    </source>
</evidence>
<gene>
    <name evidence="2" type="ORF">DYS74_10095</name>
</gene>
<feature type="signal peptide" evidence="1">
    <location>
        <begin position="1"/>
        <end position="24"/>
    </location>
</feature>
<protein>
    <recommendedName>
        <fullName evidence="4">Argininosuccinate lyase</fullName>
    </recommendedName>
</protein>
<feature type="chain" id="PRO_5019293830" description="Argininosuccinate lyase" evidence="1">
    <location>
        <begin position="25"/>
        <end position="109"/>
    </location>
</feature>
<dbReference type="AlphaFoldDB" id="A0A421BNL8"/>
<dbReference type="Proteomes" id="UP000279673">
    <property type="component" value="Unassembled WGS sequence"/>
</dbReference>
<sequence>MMHFRNATVAGLVLLTLSAGASFALDRKLTVYNKSGYTITEFYGSNSGSNNWEEDILGKDVLPPGGSVTIDFNDGTGYCMFDFLVKFEDGDEMTDKIDVCTVGTYNITN</sequence>
<accession>A0A421BNL8</accession>
<name>A0A421BNL8_9RHOB</name>
<keyword evidence="1" id="KW-0732">Signal</keyword>
<proteinExistence type="predicted"/>
<dbReference type="EMBL" id="RCHI01000008">
    <property type="protein sequence ID" value="RLL64674.1"/>
    <property type="molecule type" value="Genomic_DNA"/>
</dbReference>